<dbReference type="EMBL" id="CP018335">
    <property type="protein sequence ID" value="APM37999.1"/>
    <property type="molecule type" value="Genomic_DNA"/>
</dbReference>
<dbReference type="Pfam" id="PF08348">
    <property type="entry name" value="PAS_6"/>
    <property type="match status" value="1"/>
</dbReference>
<dbReference type="AlphaFoldDB" id="A0A1L5F4R2"/>
<evidence type="ECO:0000313" key="4">
    <source>
        <dbReference type="Proteomes" id="UP000184604"/>
    </source>
</evidence>
<dbReference type="PANTHER" id="PTHR35568:SF1">
    <property type="entry name" value="TRANSCRIPTIONAL REGULATOR DAUR"/>
    <property type="match status" value="1"/>
</dbReference>
<feature type="domain" description="Transcriptional regulator DauR-like HTH" evidence="2">
    <location>
        <begin position="154"/>
        <end position="211"/>
    </location>
</feature>
<dbReference type="Proteomes" id="UP000184604">
    <property type="component" value="Chromosome"/>
</dbReference>
<accession>A0A1L5F4R2</accession>
<dbReference type="InterPro" id="IPR039445">
    <property type="entry name" value="DauR-like_HTH"/>
</dbReference>
<dbReference type="InterPro" id="IPR039446">
    <property type="entry name" value="DauR-like"/>
</dbReference>
<evidence type="ECO:0000259" key="2">
    <source>
        <dbReference type="Pfam" id="PF13309"/>
    </source>
</evidence>
<dbReference type="InterPro" id="IPR013559">
    <property type="entry name" value="YheO"/>
</dbReference>
<reference evidence="3 4" key="1">
    <citation type="submission" date="2016-12" db="EMBL/GenBank/DDBJ databases">
        <title>Complete genome sequence of Clostridium kluyveri JZZ isolated from the pit mud of a Chinese flavor liquor-making factory.</title>
        <authorList>
            <person name="Wang Y."/>
        </authorList>
    </citation>
    <scope>NUCLEOTIDE SEQUENCE [LARGE SCALE GENOMIC DNA]</scope>
    <source>
        <strain evidence="3 4">JZZ</strain>
    </source>
</reference>
<organism evidence="3 4">
    <name type="scientific">Clostridium kluyveri</name>
    <dbReference type="NCBI Taxonomy" id="1534"/>
    <lineage>
        <taxon>Bacteria</taxon>
        <taxon>Bacillati</taxon>
        <taxon>Bacillota</taxon>
        <taxon>Clostridia</taxon>
        <taxon>Eubacteriales</taxon>
        <taxon>Clostridiaceae</taxon>
        <taxon>Clostridium</taxon>
    </lineage>
</organism>
<feature type="domain" description="YheO-like" evidence="1">
    <location>
        <begin position="8"/>
        <end position="120"/>
    </location>
</feature>
<dbReference type="PANTHER" id="PTHR35568">
    <property type="entry name" value="TRANSCRIPTIONAL REGULATOR DAUR"/>
    <property type="match status" value="1"/>
</dbReference>
<name>A0A1L5F4R2_CLOKL</name>
<dbReference type="OrthoDB" id="9796595at2"/>
<proteinExistence type="predicted"/>
<dbReference type="Pfam" id="PF13309">
    <property type="entry name" value="HTH_22"/>
    <property type="match status" value="1"/>
</dbReference>
<evidence type="ECO:0000313" key="3">
    <source>
        <dbReference type="EMBL" id="APM37999.1"/>
    </source>
</evidence>
<sequence>MMEINSYLKKYVSLVKFLGEALGEDTEVVLHDITNVDNSVVAISNGHISGRSIGAPATNLVLKILKDGKYSHKDYITNYRGISSQGNILRSSTYFIKDNNKEIIGILCINISLERFRKLRDFLNEFIHIKNDSSKVEDVEKLGQSVEGIALESMQEIIKSTGIPPERMCQEEKIEVVKKLNESGVFLLKGAVSEIAGQLKSSEATIYRYLNRIKKDVDS</sequence>
<protein>
    <submittedName>
        <fullName evidence="3">YheO-like PAS domain protein</fullName>
    </submittedName>
</protein>
<evidence type="ECO:0000259" key="1">
    <source>
        <dbReference type="Pfam" id="PF08348"/>
    </source>
</evidence>
<gene>
    <name evidence="3" type="ORF">BS101_04250</name>
</gene>